<evidence type="ECO:0000256" key="3">
    <source>
        <dbReference type="ARBA" id="ARBA00022448"/>
    </source>
</evidence>
<dbReference type="Pfam" id="PF02600">
    <property type="entry name" value="DsbB"/>
    <property type="match status" value="1"/>
</dbReference>
<dbReference type="EMBL" id="JAXOVW010000193">
    <property type="protein sequence ID" value="MDZ5610621.1"/>
    <property type="molecule type" value="Genomic_DNA"/>
</dbReference>
<keyword evidence="11" id="KW-0676">Redox-active center</keyword>
<dbReference type="InterPro" id="IPR012187">
    <property type="entry name" value="Disulphide_bond_form_BdbC"/>
</dbReference>
<dbReference type="InterPro" id="IPR003752">
    <property type="entry name" value="DiS_bond_form_DsbB/BdbC"/>
</dbReference>
<evidence type="ECO:0000256" key="5">
    <source>
        <dbReference type="ARBA" id="ARBA00022982"/>
    </source>
</evidence>
<keyword evidence="3" id="KW-0813">Transport</keyword>
<keyword evidence="4 12" id="KW-0812">Transmembrane</keyword>
<evidence type="ECO:0000256" key="10">
    <source>
        <dbReference type="ARBA" id="ARBA00023186"/>
    </source>
</evidence>
<evidence type="ECO:0000256" key="8">
    <source>
        <dbReference type="ARBA" id="ARBA00023136"/>
    </source>
</evidence>
<evidence type="ECO:0000313" key="13">
    <source>
        <dbReference type="EMBL" id="MDZ5610621.1"/>
    </source>
</evidence>
<comment type="subcellular location">
    <subcellularLocation>
        <location evidence="1">Membrane</location>
        <topology evidence="1">Multi-pass membrane protein</topology>
    </subcellularLocation>
</comment>
<dbReference type="Proteomes" id="UP001291930">
    <property type="component" value="Unassembled WGS sequence"/>
</dbReference>
<organism evidence="13 14">
    <name type="scientific">Bacillus bingmayongensis</name>
    <dbReference type="NCBI Taxonomy" id="1150157"/>
    <lineage>
        <taxon>Bacteria</taxon>
        <taxon>Bacillati</taxon>
        <taxon>Bacillota</taxon>
        <taxon>Bacilli</taxon>
        <taxon>Bacillales</taxon>
        <taxon>Bacillaceae</taxon>
        <taxon>Bacillus</taxon>
    </lineage>
</organism>
<keyword evidence="14" id="KW-1185">Reference proteome</keyword>
<keyword evidence="7" id="KW-0560">Oxidoreductase</keyword>
<dbReference type="Gene3D" id="1.20.1550.10">
    <property type="entry name" value="DsbB-like"/>
    <property type="match status" value="1"/>
</dbReference>
<evidence type="ECO:0000256" key="9">
    <source>
        <dbReference type="ARBA" id="ARBA00023157"/>
    </source>
</evidence>
<gene>
    <name evidence="13" type="ORF">U2I54_27390</name>
</gene>
<evidence type="ECO:0000256" key="2">
    <source>
        <dbReference type="ARBA" id="ARBA00007602"/>
    </source>
</evidence>
<reference evidence="14" key="1">
    <citation type="submission" date="2023-11" db="EMBL/GenBank/DDBJ databases">
        <title>Genome Sequence of Bacillus pseudomycoides stain BUPM19.</title>
        <authorList>
            <person name="Farhat A."/>
        </authorList>
    </citation>
    <scope>NUCLEOTIDE SEQUENCE [LARGE SCALE GENOMIC DNA]</scope>
    <source>
        <strain evidence="14">BUPM19</strain>
    </source>
</reference>
<feature type="transmembrane region" description="Helical" evidence="12">
    <location>
        <begin position="66"/>
        <end position="84"/>
    </location>
</feature>
<name>A0ABU5K4F2_9BACI</name>
<dbReference type="InterPro" id="IPR023380">
    <property type="entry name" value="DsbB-like_sf"/>
</dbReference>
<evidence type="ECO:0000313" key="14">
    <source>
        <dbReference type="Proteomes" id="UP001291930"/>
    </source>
</evidence>
<dbReference type="PANTHER" id="PTHR43469">
    <property type="entry name" value="DISULFIDE FORMATION PROTEIN-RELATED"/>
    <property type="match status" value="1"/>
</dbReference>
<dbReference type="PANTHER" id="PTHR43469:SF1">
    <property type="entry name" value="SPBETA PROPHAGE-DERIVED DISULFIDE BOND FORMATION PROTEIN B"/>
    <property type="match status" value="1"/>
</dbReference>
<feature type="transmembrane region" description="Helical" evidence="12">
    <location>
        <begin position="41"/>
        <end position="59"/>
    </location>
</feature>
<keyword evidence="5" id="KW-0249">Electron transport</keyword>
<protein>
    <submittedName>
        <fullName evidence="13">Disulfide oxidoreductase</fullName>
    </submittedName>
</protein>
<dbReference type="SUPFAM" id="SSF158442">
    <property type="entry name" value="DsbB-like"/>
    <property type="match status" value="1"/>
</dbReference>
<evidence type="ECO:0000256" key="6">
    <source>
        <dbReference type="ARBA" id="ARBA00022989"/>
    </source>
</evidence>
<feature type="non-terminal residue" evidence="13">
    <location>
        <position position="111"/>
    </location>
</feature>
<keyword evidence="6 12" id="KW-1133">Transmembrane helix</keyword>
<evidence type="ECO:0000256" key="1">
    <source>
        <dbReference type="ARBA" id="ARBA00004141"/>
    </source>
</evidence>
<sequence>MDNTKKLEYILFSAWCVSLIATLGSLYLSEIMKYEPCTLCWYQRILMYPLVLLLGTAIIRKDYRIGIYSLVLAIIGACIAAYHYSLQKIPFLSENGTLCGRIPCTGDYLDW</sequence>
<comment type="caution">
    <text evidence="13">The sequence shown here is derived from an EMBL/GenBank/DDBJ whole genome shotgun (WGS) entry which is preliminary data.</text>
</comment>
<comment type="similarity">
    <text evidence="2">Belongs to the DsbB family. BdbC subfamily.</text>
</comment>
<evidence type="ECO:0000256" key="7">
    <source>
        <dbReference type="ARBA" id="ARBA00023002"/>
    </source>
</evidence>
<proteinExistence type="inferred from homology"/>
<keyword evidence="10" id="KW-0143">Chaperone</keyword>
<dbReference type="NCBIfam" id="NF002849">
    <property type="entry name" value="PRK03113.1"/>
    <property type="match status" value="1"/>
</dbReference>
<keyword evidence="8 12" id="KW-0472">Membrane</keyword>
<evidence type="ECO:0000256" key="11">
    <source>
        <dbReference type="ARBA" id="ARBA00023284"/>
    </source>
</evidence>
<feature type="transmembrane region" description="Helical" evidence="12">
    <location>
        <begin position="7"/>
        <end position="29"/>
    </location>
</feature>
<evidence type="ECO:0000256" key="4">
    <source>
        <dbReference type="ARBA" id="ARBA00022692"/>
    </source>
</evidence>
<dbReference type="RefSeq" id="WP_374219801.1">
    <property type="nucleotide sequence ID" value="NZ_JAXOVW010000193.1"/>
</dbReference>
<keyword evidence="9" id="KW-1015">Disulfide bond</keyword>
<evidence type="ECO:0000256" key="12">
    <source>
        <dbReference type="SAM" id="Phobius"/>
    </source>
</evidence>
<accession>A0ABU5K4F2</accession>
<dbReference type="PIRSF" id="PIRSF036659">
    <property type="entry name" value="BdbC"/>
    <property type="match status" value="1"/>
</dbReference>